<dbReference type="OrthoDB" id="420195at2759"/>
<accession>A0A1Y1VHE5</accession>
<evidence type="ECO:0000313" key="4">
    <source>
        <dbReference type="EMBL" id="ORX56080.1"/>
    </source>
</evidence>
<organism evidence="4 5">
    <name type="scientific">Piromyces finnis</name>
    <dbReference type="NCBI Taxonomy" id="1754191"/>
    <lineage>
        <taxon>Eukaryota</taxon>
        <taxon>Fungi</taxon>
        <taxon>Fungi incertae sedis</taxon>
        <taxon>Chytridiomycota</taxon>
        <taxon>Chytridiomycota incertae sedis</taxon>
        <taxon>Neocallimastigomycetes</taxon>
        <taxon>Neocallimastigales</taxon>
        <taxon>Neocallimastigaceae</taxon>
        <taxon>Piromyces</taxon>
    </lineage>
</organism>
<dbReference type="SMART" id="SM00028">
    <property type="entry name" value="TPR"/>
    <property type="match status" value="3"/>
</dbReference>
<evidence type="ECO:0000256" key="3">
    <source>
        <dbReference type="SAM" id="Coils"/>
    </source>
</evidence>
<dbReference type="EMBL" id="MCFH01000008">
    <property type="protein sequence ID" value="ORX56080.1"/>
    <property type="molecule type" value="Genomic_DNA"/>
</dbReference>
<comment type="caution">
    <text evidence="4">The sequence shown here is derived from an EMBL/GenBank/DDBJ whole genome shotgun (WGS) entry which is preliminary data.</text>
</comment>
<dbReference type="AlphaFoldDB" id="A0A1Y1VHE5"/>
<dbReference type="InterPro" id="IPR011990">
    <property type="entry name" value="TPR-like_helical_dom_sf"/>
</dbReference>
<dbReference type="Proteomes" id="UP000193719">
    <property type="component" value="Unassembled WGS sequence"/>
</dbReference>
<evidence type="ECO:0000256" key="1">
    <source>
        <dbReference type="ARBA" id="ARBA00022737"/>
    </source>
</evidence>
<proteinExistence type="predicted"/>
<keyword evidence="2" id="KW-0802">TPR repeat</keyword>
<sequence>MSNEEISKLPQCDEKWIMSYGNNKIIIVDEETEMTRMSYECKKLEQEEIIKAIAMSMALPLENSGPTRIPNIFSMSKDFEKFKIYIGQYLEQFKVDCEIDGKIVAKEEIKKAARELTPEQEKAEKEAEDIKKEGNLHFIKKENKEAIELYTKAIEILTKENLYTDNEPKELLSVLYSNRAASYLLLEENEKALADAESSLKYKPFWDKSHYRKTKALLALNRKKDAIKSLCKVLKEEDLSEEEEKHILNILIDVTGLNSEKVDDIVAVIDDHRYEKEDALLIAACHQLLKLVLNEPGLIEKKEVDENEANIQAQEITDNIIKQLAAKEESNDNTPIDPNIRQQIAEDEPKWKGEEEMIRGFKKMYIQKDFVERGIADRLAQRFLKHKNPVLQQYGRQFGETHFAWSEEGQKAYNDNQGFELFAQDLGLTGAMGFF</sequence>
<name>A0A1Y1VHE5_9FUNG</name>
<keyword evidence="3" id="KW-0175">Coiled coil</keyword>
<dbReference type="PANTHER" id="PTHR22904:SF523">
    <property type="entry name" value="STRESS-INDUCED-PHOSPHOPROTEIN 1"/>
    <property type="match status" value="1"/>
</dbReference>
<dbReference type="STRING" id="1754191.A0A1Y1VHE5"/>
<dbReference type="PANTHER" id="PTHR22904">
    <property type="entry name" value="TPR REPEAT CONTAINING PROTEIN"/>
    <property type="match status" value="1"/>
</dbReference>
<reference evidence="4 5" key="1">
    <citation type="submission" date="2016-08" db="EMBL/GenBank/DDBJ databases">
        <title>Genomes of anaerobic fungi encode conserved fungal cellulosomes for biomass hydrolysis.</title>
        <authorList>
            <consortium name="DOE Joint Genome Institute"/>
            <person name="Haitjema C.H."/>
            <person name="Gilmore S.P."/>
            <person name="Henske J.K."/>
            <person name="Solomon K.V."/>
            <person name="De Groot R."/>
            <person name="Kuo A."/>
            <person name="Mondo S.J."/>
            <person name="Salamov A.A."/>
            <person name="Labutti K."/>
            <person name="Zhao Z."/>
            <person name="Chiniquy J."/>
            <person name="Barry K."/>
            <person name="Brewer H.M."/>
            <person name="Purvine S.O."/>
            <person name="Wright A.T."/>
            <person name="Boxma B."/>
            <person name="Van Alen T."/>
            <person name="Hackstein J.H."/>
            <person name="Baker S.E."/>
            <person name="Grigoriev I.V."/>
            <person name="O'Malley M.A."/>
        </authorList>
    </citation>
    <scope>NUCLEOTIDE SEQUENCE [LARGE SCALE GENOMIC DNA]</scope>
    <source>
        <strain evidence="5">finn</strain>
    </source>
</reference>
<feature type="coiled-coil region" evidence="3">
    <location>
        <begin position="113"/>
        <end position="160"/>
    </location>
</feature>
<keyword evidence="1" id="KW-0677">Repeat</keyword>
<reference evidence="4 5" key="2">
    <citation type="submission" date="2016-08" db="EMBL/GenBank/DDBJ databases">
        <title>Pervasive Adenine N6-methylation of Active Genes in Fungi.</title>
        <authorList>
            <consortium name="DOE Joint Genome Institute"/>
            <person name="Mondo S.J."/>
            <person name="Dannebaum R.O."/>
            <person name="Kuo R.C."/>
            <person name="Labutti K."/>
            <person name="Haridas S."/>
            <person name="Kuo A."/>
            <person name="Salamov A."/>
            <person name="Ahrendt S.R."/>
            <person name="Lipzen A."/>
            <person name="Sullivan W."/>
            <person name="Andreopoulos W.B."/>
            <person name="Clum A."/>
            <person name="Lindquist E."/>
            <person name="Daum C."/>
            <person name="Ramamoorthy G.K."/>
            <person name="Gryganskyi A."/>
            <person name="Culley D."/>
            <person name="Magnuson J.K."/>
            <person name="James T.Y."/>
            <person name="O'Malley M.A."/>
            <person name="Stajich J.E."/>
            <person name="Spatafora J.W."/>
            <person name="Visel A."/>
            <person name="Grigoriev I.V."/>
        </authorList>
    </citation>
    <scope>NUCLEOTIDE SEQUENCE [LARGE SCALE GENOMIC DNA]</scope>
    <source>
        <strain evidence="5">finn</strain>
    </source>
</reference>
<gene>
    <name evidence="4" type="ORF">BCR36DRAFT_581225</name>
</gene>
<dbReference type="InterPro" id="IPR019734">
    <property type="entry name" value="TPR_rpt"/>
</dbReference>
<dbReference type="SUPFAM" id="SSF48452">
    <property type="entry name" value="TPR-like"/>
    <property type="match status" value="1"/>
</dbReference>
<dbReference type="Gene3D" id="1.25.40.10">
    <property type="entry name" value="Tetratricopeptide repeat domain"/>
    <property type="match status" value="1"/>
</dbReference>
<protein>
    <submittedName>
        <fullName evidence="4">Uncharacterized protein</fullName>
    </submittedName>
</protein>
<keyword evidence="5" id="KW-1185">Reference proteome</keyword>
<evidence type="ECO:0000313" key="5">
    <source>
        <dbReference type="Proteomes" id="UP000193719"/>
    </source>
</evidence>
<dbReference type="GO" id="GO:0051879">
    <property type="term" value="F:Hsp90 protein binding"/>
    <property type="evidence" value="ECO:0007669"/>
    <property type="project" value="TreeGrafter"/>
</dbReference>
<evidence type="ECO:0000256" key="2">
    <source>
        <dbReference type="ARBA" id="ARBA00022803"/>
    </source>
</evidence>